<accession>A0A699ZAK9</accession>
<reference evidence="1 2" key="1">
    <citation type="submission" date="2020-02" db="EMBL/GenBank/DDBJ databases">
        <title>Draft genome sequence of Haematococcus lacustris strain NIES-144.</title>
        <authorList>
            <person name="Morimoto D."/>
            <person name="Nakagawa S."/>
            <person name="Yoshida T."/>
            <person name="Sawayama S."/>
        </authorList>
    </citation>
    <scope>NUCLEOTIDE SEQUENCE [LARGE SCALE GENOMIC DNA]</scope>
    <source>
        <strain evidence="1 2">NIES-144</strain>
    </source>
</reference>
<dbReference type="AlphaFoldDB" id="A0A699ZAK9"/>
<evidence type="ECO:0000313" key="1">
    <source>
        <dbReference type="EMBL" id="GFH19653.1"/>
    </source>
</evidence>
<feature type="non-terminal residue" evidence="1">
    <location>
        <position position="78"/>
    </location>
</feature>
<comment type="caution">
    <text evidence="1">The sequence shown here is derived from an EMBL/GenBank/DDBJ whole genome shotgun (WGS) entry which is preliminary data.</text>
</comment>
<keyword evidence="2" id="KW-1185">Reference proteome</keyword>
<sequence length="78" mass="8370">MPAAVAEAAARWLHPDAVKVAVNSASAEAISKTITQVVQVCAEHKKPAKLLRHLVQVQARAGAVRNPPRILVFANRVK</sequence>
<protein>
    <submittedName>
        <fullName evidence="1">Uncharacterized protein</fullName>
    </submittedName>
</protein>
<dbReference type="Proteomes" id="UP000485058">
    <property type="component" value="Unassembled WGS sequence"/>
</dbReference>
<feature type="non-terminal residue" evidence="1">
    <location>
        <position position="1"/>
    </location>
</feature>
<gene>
    <name evidence="1" type="ORF">HaLaN_16629</name>
</gene>
<evidence type="ECO:0000313" key="2">
    <source>
        <dbReference type="Proteomes" id="UP000485058"/>
    </source>
</evidence>
<name>A0A699ZAK9_HAELA</name>
<dbReference type="EMBL" id="BLLF01001498">
    <property type="protein sequence ID" value="GFH19653.1"/>
    <property type="molecule type" value="Genomic_DNA"/>
</dbReference>
<proteinExistence type="predicted"/>
<organism evidence="1 2">
    <name type="scientific">Haematococcus lacustris</name>
    <name type="common">Green alga</name>
    <name type="synonym">Haematococcus pluvialis</name>
    <dbReference type="NCBI Taxonomy" id="44745"/>
    <lineage>
        <taxon>Eukaryota</taxon>
        <taxon>Viridiplantae</taxon>
        <taxon>Chlorophyta</taxon>
        <taxon>core chlorophytes</taxon>
        <taxon>Chlorophyceae</taxon>
        <taxon>CS clade</taxon>
        <taxon>Chlamydomonadales</taxon>
        <taxon>Haematococcaceae</taxon>
        <taxon>Haematococcus</taxon>
    </lineage>
</organism>